<dbReference type="GO" id="GO:0035861">
    <property type="term" value="C:site of double-strand break"/>
    <property type="evidence" value="ECO:0007669"/>
    <property type="project" value="TreeGrafter"/>
</dbReference>
<dbReference type="GO" id="GO:0000014">
    <property type="term" value="F:single-stranded DNA endodeoxyribonuclease activity"/>
    <property type="evidence" value="ECO:0007669"/>
    <property type="project" value="TreeGrafter"/>
</dbReference>
<dbReference type="Gene3D" id="1.10.10.1450">
    <property type="match status" value="1"/>
</dbReference>
<dbReference type="GO" id="GO:0005634">
    <property type="term" value="C:nucleus"/>
    <property type="evidence" value="ECO:0007669"/>
    <property type="project" value="TreeGrafter"/>
</dbReference>
<feature type="domain" description="Mos1 transposase HTH" evidence="1">
    <location>
        <begin position="6"/>
        <end position="54"/>
    </location>
</feature>
<dbReference type="Pfam" id="PF17906">
    <property type="entry name" value="HTH_48"/>
    <property type="match status" value="1"/>
</dbReference>
<dbReference type="PANTHER" id="PTHR46060">
    <property type="entry name" value="MARINER MOS1 TRANSPOSASE-LIKE PROTEIN"/>
    <property type="match status" value="1"/>
</dbReference>
<dbReference type="AlphaFoldDB" id="A0A0R3TSN0"/>
<dbReference type="InterPro" id="IPR052709">
    <property type="entry name" value="Transposase-MT_Hybrid"/>
</dbReference>
<dbReference type="GO" id="GO:0044547">
    <property type="term" value="F:DNA topoisomerase binding"/>
    <property type="evidence" value="ECO:0007669"/>
    <property type="project" value="TreeGrafter"/>
</dbReference>
<dbReference type="STRING" id="102285.A0A0R3TSN0"/>
<dbReference type="GO" id="GO:0044774">
    <property type="term" value="P:mitotic DNA integrity checkpoint signaling"/>
    <property type="evidence" value="ECO:0007669"/>
    <property type="project" value="TreeGrafter"/>
</dbReference>
<dbReference type="WBParaSite" id="HNAJ_0001066201-mRNA-1">
    <property type="protein sequence ID" value="HNAJ_0001066201-mRNA-1"/>
    <property type="gene ID" value="HNAJ_0001066201"/>
</dbReference>
<reference evidence="2 3" key="2">
    <citation type="submission" date="2018-11" db="EMBL/GenBank/DDBJ databases">
        <authorList>
            <consortium name="Pathogen Informatics"/>
        </authorList>
    </citation>
    <scope>NUCLEOTIDE SEQUENCE [LARGE SCALE GENOMIC DNA]</scope>
</reference>
<proteinExistence type="predicted"/>
<protein>
    <submittedName>
        <fullName evidence="4">HTH_48 domain-containing protein</fullName>
    </submittedName>
</protein>
<dbReference type="GO" id="GO:0042800">
    <property type="term" value="F:histone H3K4 methyltransferase activity"/>
    <property type="evidence" value="ECO:0007669"/>
    <property type="project" value="TreeGrafter"/>
</dbReference>
<dbReference type="PANTHER" id="PTHR46060:SF2">
    <property type="entry name" value="HISTONE-LYSINE N-METHYLTRANSFERASE SETMAR"/>
    <property type="match status" value="1"/>
</dbReference>
<name>A0A0R3TSN0_RODNA</name>
<keyword evidence="3" id="KW-1185">Reference proteome</keyword>
<accession>A0A0R3TSN0</accession>
<evidence type="ECO:0000313" key="2">
    <source>
        <dbReference type="EMBL" id="VDO08452.1"/>
    </source>
</evidence>
<dbReference type="GO" id="GO:0006303">
    <property type="term" value="P:double-strand break repair via nonhomologous end joining"/>
    <property type="evidence" value="ECO:0007669"/>
    <property type="project" value="TreeGrafter"/>
</dbReference>
<reference evidence="4" key="1">
    <citation type="submission" date="2017-02" db="UniProtKB">
        <authorList>
            <consortium name="WormBaseParasite"/>
        </authorList>
    </citation>
    <scope>IDENTIFICATION</scope>
</reference>
<dbReference type="GO" id="GO:0000793">
    <property type="term" value="C:condensed chromosome"/>
    <property type="evidence" value="ECO:0007669"/>
    <property type="project" value="TreeGrafter"/>
</dbReference>
<dbReference type="GO" id="GO:0031297">
    <property type="term" value="P:replication fork processing"/>
    <property type="evidence" value="ECO:0007669"/>
    <property type="project" value="TreeGrafter"/>
</dbReference>
<dbReference type="GO" id="GO:0003697">
    <property type="term" value="F:single-stranded DNA binding"/>
    <property type="evidence" value="ECO:0007669"/>
    <property type="project" value="TreeGrafter"/>
</dbReference>
<gene>
    <name evidence="2" type="ORF">HNAJ_LOCUS10657</name>
</gene>
<evidence type="ECO:0000313" key="3">
    <source>
        <dbReference type="Proteomes" id="UP000278807"/>
    </source>
</evidence>
<dbReference type="EMBL" id="UZAE01013147">
    <property type="protein sequence ID" value="VDO08452.1"/>
    <property type="molecule type" value="Genomic_DNA"/>
</dbReference>
<dbReference type="OrthoDB" id="10032414at2759"/>
<dbReference type="GO" id="GO:0000729">
    <property type="term" value="P:DNA double-strand break processing"/>
    <property type="evidence" value="ECO:0007669"/>
    <property type="project" value="TreeGrafter"/>
</dbReference>
<dbReference type="GO" id="GO:0003690">
    <property type="term" value="F:double-stranded DNA binding"/>
    <property type="evidence" value="ECO:0007669"/>
    <property type="project" value="TreeGrafter"/>
</dbReference>
<evidence type="ECO:0000313" key="4">
    <source>
        <dbReference type="WBParaSite" id="HNAJ_0001066201-mRNA-1"/>
    </source>
</evidence>
<sequence>MKERDVHFRHILLYYFRKGKNASQAQKKLCSVYGDEALKERQCRNWFERFRSGDFSLKNSQRSGRPVEVDETHIKAIIDTNHITEKLNVSHTWCCSGEAYKFHSLFLLNPPPTHSYWIILRFTTFLIIFSREP</sequence>
<organism evidence="4">
    <name type="scientific">Rodentolepis nana</name>
    <name type="common">Dwarf tapeworm</name>
    <name type="synonym">Hymenolepis nana</name>
    <dbReference type="NCBI Taxonomy" id="102285"/>
    <lineage>
        <taxon>Eukaryota</taxon>
        <taxon>Metazoa</taxon>
        <taxon>Spiralia</taxon>
        <taxon>Lophotrochozoa</taxon>
        <taxon>Platyhelminthes</taxon>
        <taxon>Cestoda</taxon>
        <taxon>Eucestoda</taxon>
        <taxon>Cyclophyllidea</taxon>
        <taxon>Hymenolepididae</taxon>
        <taxon>Rodentolepis</taxon>
    </lineage>
</organism>
<dbReference type="GO" id="GO:0015074">
    <property type="term" value="P:DNA integration"/>
    <property type="evidence" value="ECO:0007669"/>
    <property type="project" value="TreeGrafter"/>
</dbReference>
<dbReference type="Proteomes" id="UP000278807">
    <property type="component" value="Unassembled WGS sequence"/>
</dbReference>
<dbReference type="InterPro" id="IPR041426">
    <property type="entry name" value="Mos1_HTH"/>
</dbReference>
<dbReference type="GO" id="GO:0046975">
    <property type="term" value="F:histone H3K36 methyltransferase activity"/>
    <property type="evidence" value="ECO:0007669"/>
    <property type="project" value="TreeGrafter"/>
</dbReference>
<evidence type="ECO:0000259" key="1">
    <source>
        <dbReference type="Pfam" id="PF17906"/>
    </source>
</evidence>